<name>A0AAN7ERD4_QUERU</name>
<dbReference type="Proteomes" id="UP001324115">
    <property type="component" value="Unassembled WGS sequence"/>
</dbReference>
<accession>A0AAN7ERD4</accession>
<organism evidence="2 3">
    <name type="scientific">Quercus rubra</name>
    <name type="common">Northern red oak</name>
    <name type="synonym">Quercus borealis</name>
    <dbReference type="NCBI Taxonomy" id="3512"/>
    <lineage>
        <taxon>Eukaryota</taxon>
        <taxon>Viridiplantae</taxon>
        <taxon>Streptophyta</taxon>
        <taxon>Embryophyta</taxon>
        <taxon>Tracheophyta</taxon>
        <taxon>Spermatophyta</taxon>
        <taxon>Magnoliopsida</taxon>
        <taxon>eudicotyledons</taxon>
        <taxon>Gunneridae</taxon>
        <taxon>Pentapetalae</taxon>
        <taxon>rosids</taxon>
        <taxon>fabids</taxon>
        <taxon>Fagales</taxon>
        <taxon>Fagaceae</taxon>
        <taxon>Quercus</taxon>
    </lineage>
</organism>
<proteinExistence type="predicted"/>
<sequence>MDVMFRYHLHAISLNYMTVTFQIFKLSSNQKIGSFHRNESLPTRTKLFDRKISNSFSGALCNDEAETNSHLFLECSFAQSVWLQTQFWNGLQLPQPISFIDAMEAALKNLNSADFDTLSITCWMIWNCRNKLIFENKTASSKDLRARAELHRLELMEVQQKQNQVAEVQKMKWQPPNSDSIHKLNLAISQSKKNTSVGFGFLIRNNKGE</sequence>
<reference evidence="2 3" key="1">
    <citation type="journal article" date="2023" name="G3 (Bethesda)">
        <title>A haplotype-resolved chromosome-scale genome for Quercus rubra L. provides insights into the genetics of adaptive traits for red oak species.</title>
        <authorList>
            <person name="Kapoor B."/>
            <person name="Jenkins J."/>
            <person name="Schmutz J."/>
            <person name="Zhebentyayeva T."/>
            <person name="Kuelheim C."/>
            <person name="Coggeshall M."/>
            <person name="Heim C."/>
            <person name="Lasky J.R."/>
            <person name="Leites L."/>
            <person name="Islam-Faridi N."/>
            <person name="Romero-Severson J."/>
            <person name="DeLeo V.L."/>
            <person name="Lucas S.M."/>
            <person name="Lazic D."/>
            <person name="Gailing O."/>
            <person name="Carlson J."/>
            <person name="Staton M."/>
        </authorList>
    </citation>
    <scope>NUCLEOTIDE SEQUENCE [LARGE SCALE GENOMIC DNA]</scope>
    <source>
        <strain evidence="2">Pseudo-F2</strain>
    </source>
</reference>
<dbReference type="AlphaFoldDB" id="A0AAN7ERD4"/>
<evidence type="ECO:0000313" key="3">
    <source>
        <dbReference type="Proteomes" id="UP001324115"/>
    </source>
</evidence>
<protein>
    <recommendedName>
        <fullName evidence="1">Reverse transcriptase zinc-binding domain-containing protein</fullName>
    </recommendedName>
</protein>
<keyword evidence="3" id="KW-1185">Reference proteome</keyword>
<evidence type="ECO:0000313" key="2">
    <source>
        <dbReference type="EMBL" id="KAK4577914.1"/>
    </source>
</evidence>
<dbReference type="EMBL" id="JAXUIC010000008">
    <property type="protein sequence ID" value="KAK4577914.1"/>
    <property type="molecule type" value="Genomic_DNA"/>
</dbReference>
<dbReference type="InterPro" id="IPR026960">
    <property type="entry name" value="RVT-Znf"/>
</dbReference>
<dbReference type="Pfam" id="PF13966">
    <property type="entry name" value="zf-RVT"/>
    <property type="match status" value="1"/>
</dbReference>
<gene>
    <name evidence="2" type="ORF">RGQ29_028162</name>
</gene>
<evidence type="ECO:0000259" key="1">
    <source>
        <dbReference type="Pfam" id="PF13966"/>
    </source>
</evidence>
<feature type="domain" description="Reverse transcriptase zinc-binding" evidence="1">
    <location>
        <begin position="38"/>
        <end position="82"/>
    </location>
</feature>
<comment type="caution">
    <text evidence="2">The sequence shown here is derived from an EMBL/GenBank/DDBJ whole genome shotgun (WGS) entry which is preliminary data.</text>
</comment>